<feature type="transmembrane region" description="Helical" evidence="1">
    <location>
        <begin position="48"/>
        <end position="68"/>
    </location>
</feature>
<feature type="domain" description="YdbS-like PH" evidence="2">
    <location>
        <begin position="73"/>
        <end position="150"/>
    </location>
</feature>
<name>A0A553K218_9ACTN</name>
<feature type="transmembrane region" description="Helical" evidence="1">
    <location>
        <begin position="21"/>
        <end position="42"/>
    </location>
</feature>
<evidence type="ECO:0000313" key="4">
    <source>
        <dbReference type="Proteomes" id="UP000317638"/>
    </source>
</evidence>
<dbReference type="InterPro" id="IPR005182">
    <property type="entry name" value="YdbS-like_PH"/>
</dbReference>
<dbReference type="AlphaFoldDB" id="A0A553K218"/>
<sequence>MSSPTLRAPANRADRRAVPWWTLQQALWVVPALAVLVALGVLIPAGRWWFFGPAIAVAAVGLPIMLVLPRYRYRNHLWEMGATAVHARRGWFWVESRIAPLSRVQTVDRTRGPLEQRFGLATVVVTTASSRGPVKISGLAVATADELAARLSELTEATAEDAV</sequence>
<organism evidence="3 4">
    <name type="scientific">Tessaracoccus rhinocerotis</name>
    <dbReference type="NCBI Taxonomy" id="1689449"/>
    <lineage>
        <taxon>Bacteria</taxon>
        <taxon>Bacillati</taxon>
        <taxon>Actinomycetota</taxon>
        <taxon>Actinomycetes</taxon>
        <taxon>Propionibacteriales</taxon>
        <taxon>Propionibacteriaceae</taxon>
        <taxon>Tessaracoccus</taxon>
    </lineage>
</organism>
<evidence type="ECO:0000313" key="3">
    <source>
        <dbReference type="EMBL" id="TRY18739.1"/>
    </source>
</evidence>
<reference evidence="3 4" key="1">
    <citation type="submission" date="2019-07" db="EMBL/GenBank/DDBJ databases">
        <authorList>
            <person name="Zhou L.-Y."/>
        </authorList>
    </citation>
    <scope>NUCLEOTIDE SEQUENCE [LARGE SCALE GENOMIC DNA]</scope>
    <source>
        <strain evidence="3 4">YIM 101269</strain>
    </source>
</reference>
<dbReference type="RefSeq" id="WP_143937631.1">
    <property type="nucleotide sequence ID" value="NZ_VKKG01000002.1"/>
</dbReference>
<evidence type="ECO:0000256" key="1">
    <source>
        <dbReference type="SAM" id="Phobius"/>
    </source>
</evidence>
<accession>A0A553K218</accession>
<comment type="caution">
    <text evidence="3">The sequence shown here is derived from an EMBL/GenBank/DDBJ whole genome shotgun (WGS) entry which is preliminary data.</text>
</comment>
<dbReference type="PANTHER" id="PTHR34473">
    <property type="entry name" value="UPF0699 TRANSMEMBRANE PROTEIN YDBS"/>
    <property type="match status" value="1"/>
</dbReference>
<gene>
    <name evidence="3" type="ORF">FOJ82_06385</name>
</gene>
<proteinExistence type="predicted"/>
<dbReference type="Pfam" id="PF03703">
    <property type="entry name" value="bPH_2"/>
    <property type="match status" value="1"/>
</dbReference>
<dbReference type="EMBL" id="VKKG01000002">
    <property type="protein sequence ID" value="TRY18739.1"/>
    <property type="molecule type" value="Genomic_DNA"/>
</dbReference>
<keyword evidence="1" id="KW-0812">Transmembrane</keyword>
<keyword evidence="1" id="KW-1133">Transmembrane helix</keyword>
<evidence type="ECO:0000259" key="2">
    <source>
        <dbReference type="Pfam" id="PF03703"/>
    </source>
</evidence>
<keyword evidence="4" id="KW-1185">Reference proteome</keyword>
<keyword evidence="1" id="KW-0472">Membrane</keyword>
<dbReference type="OrthoDB" id="3730669at2"/>
<dbReference type="Proteomes" id="UP000317638">
    <property type="component" value="Unassembled WGS sequence"/>
</dbReference>
<protein>
    <submittedName>
        <fullName evidence="3">PH domain-containing protein</fullName>
    </submittedName>
</protein>
<dbReference type="PANTHER" id="PTHR34473:SF3">
    <property type="entry name" value="TRANSMEMBRANE PROTEIN-RELATED"/>
    <property type="match status" value="1"/>
</dbReference>